<sequence length="176" mass="20961">MHILIVLWAMLAAWRWADWSRFREFHATMLYMPAMDLLYFYFTHDYLLWTVQSHFGIPHTGVALLYTFIVFPCTVILFLSNYPNKLGRQIIHVGKWVILYIGTEWIGHLAGAIHYNNGWALGWSFLFVIVMFPMLFLHYKRPFLAYLASVIIIIFLINWFDVPWASLHEETLLWKS</sequence>
<keyword evidence="1" id="KW-0472">Membrane</keyword>
<dbReference type="RefSeq" id="WP_283076227.1">
    <property type="nucleotide sequence ID" value="NZ_CP121671.1"/>
</dbReference>
<dbReference type="EMBL" id="CP121671">
    <property type="protein sequence ID" value="WFT74227.1"/>
    <property type="molecule type" value="Genomic_DNA"/>
</dbReference>
<organism evidence="2 3">
    <name type="scientific">Halobacillus naozhouensis</name>
    <dbReference type="NCBI Taxonomy" id="554880"/>
    <lineage>
        <taxon>Bacteria</taxon>
        <taxon>Bacillati</taxon>
        <taxon>Bacillota</taxon>
        <taxon>Bacilli</taxon>
        <taxon>Bacillales</taxon>
        <taxon>Bacillaceae</taxon>
        <taxon>Halobacillus</taxon>
    </lineage>
</organism>
<keyword evidence="1" id="KW-0812">Transmembrane</keyword>
<feature type="transmembrane region" description="Helical" evidence="1">
    <location>
        <begin position="143"/>
        <end position="160"/>
    </location>
</feature>
<keyword evidence="1" id="KW-1133">Transmembrane helix</keyword>
<dbReference type="InterPro" id="IPR048147">
    <property type="entry name" value="CBO0543-like"/>
</dbReference>
<feature type="transmembrane region" description="Helical" evidence="1">
    <location>
        <begin position="93"/>
        <end position="113"/>
    </location>
</feature>
<proteinExistence type="predicted"/>
<accession>A0ABY8IWM8</accession>
<evidence type="ECO:0000313" key="2">
    <source>
        <dbReference type="EMBL" id="WFT74227.1"/>
    </source>
</evidence>
<dbReference type="Proteomes" id="UP001221597">
    <property type="component" value="Chromosome"/>
</dbReference>
<dbReference type="NCBIfam" id="NF041644">
    <property type="entry name" value="CBO0543_fam"/>
    <property type="match status" value="1"/>
</dbReference>
<keyword evidence="3" id="KW-1185">Reference proteome</keyword>
<protein>
    <submittedName>
        <fullName evidence="2">Uncharacterized protein</fullName>
    </submittedName>
</protein>
<reference evidence="2 3" key="1">
    <citation type="submission" date="2023-04" db="EMBL/GenBank/DDBJ databases">
        <title>Genome sequence of Halobacillus naozhouensis KACC 21980.</title>
        <authorList>
            <person name="Kim S."/>
            <person name="Heo J."/>
            <person name="Kwon S.-W."/>
        </authorList>
    </citation>
    <scope>NUCLEOTIDE SEQUENCE [LARGE SCALE GENOMIC DNA]</scope>
    <source>
        <strain evidence="2 3">KCTC 13234</strain>
    </source>
</reference>
<evidence type="ECO:0000313" key="3">
    <source>
        <dbReference type="Proteomes" id="UP001221597"/>
    </source>
</evidence>
<feature type="transmembrane region" description="Helical" evidence="1">
    <location>
        <begin position="119"/>
        <end position="136"/>
    </location>
</feature>
<evidence type="ECO:0000256" key="1">
    <source>
        <dbReference type="SAM" id="Phobius"/>
    </source>
</evidence>
<feature type="transmembrane region" description="Helical" evidence="1">
    <location>
        <begin position="63"/>
        <end position="81"/>
    </location>
</feature>
<gene>
    <name evidence="2" type="ORF">P9989_17965</name>
</gene>
<name>A0ABY8IWM8_9BACI</name>